<dbReference type="Proteomes" id="UP000095780">
    <property type="component" value="Unassembled WGS sequence"/>
</dbReference>
<sequence>MPSGLQHRAVLRNPAVLINTASVSRNLRNDVLDRNITLRYNQTAKDANISEERGIKMFNKSIIKKAAAIAAVILAVTAFPFNIAKADTQTSGSTVSQTASEYTEIRTASELVEAAKSASGNYKLMTDIDMTGVEWTPWDFSGTFDGNGHSILNLSVKTVSKKTMKTYDGNRKEYETYGAGFFGVLTGAKVTGLNIYGARIEISTTEPCFAAPIAGLADDSDISDCIIKDTYVSLTDSAKMWGTGGIAGFGSGNLDNITTDVTLVCVDTDAAVRDEQFMGGAYAAGFLNIRNCSITIDGYDSDHGYVHDGGLVGMYMVYPLELSKTYQGEVLNNKVKGMITFFEDNTDRRAYCQANMGEVMNWTYAYSGFTSDFKRNETYDYSVTLLPEMCSNPSYSDTVTEATAADFGYTTHTCSTCGYTYSDKYTIHEHKVDNYSVVKEATGTDKKDGIEAGTCSLCNQTVYREYAANVVTDDNEQTAGNKASDSQSKKGLSESTAVFTIIVVVIVAIIIITVVIMVQNNKKKRRHNRQRRRR</sequence>
<dbReference type="EMBL" id="CZBV01000004">
    <property type="protein sequence ID" value="CUQ86332.1"/>
    <property type="molecule type" value="Genomic_DNA"/>
</dbReference>
<evidence type="ECO:0000256" key="1">
    <source>
        <dbReference type="SAM" id="Phobius"/>
    </source>
</evidence>
<feature type="transmembrane region" description="Helical" evidence="1">
    <location>
        <begin position="497"/>
        <end position="518"/>
    </location>
</feature>
<reference evidence="2 3" key="1">
    <citation type="submission" date="2015-09" db="EMBL/GenBank/DDBJ databases">
        <authorList>
            <consortium name="Pathogen Informatics"/>
        </authorList>
    </citation>
    <scope>NUCLEOTIDE SEQUENCE [LARGE SCALE GENOMIC DNA]</scope>
    <source>
        <strain evidence="2 3">2789STDY5834878</strain>
    </source>
</reference>
<dbReference type="Gene3D" id="2.160.20.110">
    <property type="match status" value="1"/>
</dbReference>
<dbReference type="AlphaFoldDB" id="A0A174ZK31"/>
<keyword evidence="1" id="KW-0472">Membrane</keyword>
<gene>
    <name evidence="2" type="ORF">ERS852492_01822</name>
</gene>
<keyword evidence="1" id="KW-0812">Transmembrane</keyword>
<name>A0A174ZK31_9FIRM</name>
<organism evidence="2 3">
    <name type="scientific">Lachnospira eligens</name>
    <dbReference type="NCBI Taxonomy" id="39485"/>
    <lineage>
        <taxon>Bacteria</taxon>
        <taxon>Bacillati</taxon>
        <taxon>Bacillota</taxon>
        <taxon>Clostridia</taxon>
        <taxon>Lachnospirales</taxon>
        <taxon>Lachnospiraceae</taxon>
        <taxon>Lachnospira</taxon>
    </lineage>
</organism>
<accession>A0A174ZK31</accession>
<proteinExistence type="predicted"/>
<protein>
    <recommendedName>
        <fullName evidence="4">GLUG domain-containing protein</fullName>
    </recommendedName>
</protein>
<evidence type="ECO:0008006" key="4">
    <source>
        <dbReference type="Google" id="ProtNLM"/>
    </source>
</evidence>
<evidence type="ECO:0000313" key="2">
    <source>
        <dbReference type="EMBL" id="CUQ86332.1"/>
    </source>
</evidence>
<keyword evidence="1" id="KW-1133">Transmembrane helix</keyword>
<evidence type="ECO:0000313" key="3">
    <source>
        <dbReference type="Proteomes" id="UP000095780"/>
    </source>
</evidence>